<feature type="coiled-coil region" evidence="1">
    <location>
        <begin position="475"/>
        <end position="502"/>
    </location>
</feature>
<dbReference type="Proteomes" id="UP000010420">
    <property type="component" value="Unassembled WGS sequence"/>
</dbReference>
<proteinExistence type="predicted"/>
<dbReference type="eggNOG" id="COG0419">
    <property type="taxonomic scope" value="Bacteria"/>
</dbReference>
<dbReference type="InterPro" id="IPR038734">
    <property type="entry name" value="YhaN_AAA"/>
</dbReference>
<dbReference type="Pfam" id="PF13514">
    <property type="entry name" value="AAA_27"/>
    <property type="match status" value="1"/>
</dbReference>
<dbReference type="OrthoDB" id="9764467at2"/>
<dbReference type="PANTHER" id="PTHR41259">
    <property type="entry name" value="DOUBLE-STRAND BREAK REPAIR RAD50 ATPASE, PUTATIVE-RELATED"/>
    <property type="match status" value="1"/>
</dbReference>
<feature type="domain" description="YhaN AAA" evidence="3">
    <location>
        <begin position="1"/>
        <end position="61"/>
    </location>
</feature>
<feature type="coiled-coil region" evidence="1">
    <location>
        <begin position="212"/>
        <end position="274"/>
    </location>
</feature>
<dbReference type="SUPFAM" id="SSF52540">
    <property type="entry name" value="P-loop containing nucleoside triphosphate hydrolases"/>
    <property type="match status" value="2"/>
</dbReference>
<dbReference type="InterPro" id="IPR027417">
    <property type="entry name" value="P-loop_NTPase"/>
</dbReference>
<feature type="coiled-coil region" evidence="1">
    <location>
        <begin position="698"/>
        <end position="756"/>
    </location>
</feature>
<evidence type="ECO:0000256" key="1">
    <source>
        <dbReference type="SAM" id="Coils"/>
    </source>
</evidence>
<evidence type="ECO:0000256" key="2">
    <source>
        <dbReference type="SAM" id="Phobius"/>
    </source>
</evidence>
<evidence type="ECO:0000259" key="3">
    <source>
        <dbReference type="Pfam" id="PF13514"/>
    </source>
</evidence>
<dbReference type="HOGENOM" id="CLU_018670_0_0_9"/>
<dbReference type="PANTHER" id="PTHR41259:SF1">
    <property type="entry name" value="DOUBLE-STRAND BREAK REPAIR RAD50 ATPASE, PUTATIVE-RELATED"/>
    <property type="match status" value="1"/>
</dbReference>
<keyword evidence="2" id="KW-0812">Transmembrane</keyword>
<comment type="caution">
    <text evidence="4">The sequence shown here is derived from an EMBL/GenBank/DDBJ whole genome shotgun (WGS) entry which is preliminary data.</text>
</comment>
<gene>
    <name evidence="4" type="ORF">HMPREF0216_03332</name>
</gene>
<dbReference type="Gene3D" id="3.40.50.300">
    <property type="entry name" value="P-loop containing nucleotide triphosphate hydrolases"/>
    <property type="match status" value="2"/>
</dbReference>
<dbReference type="STRING" id="545697.HMPREF0216_03332"/>
<organism evidence="4 5">
    <name type="scientific">Clostridium celatum DSM 1785</name>
    <dbReference type="NCBI Taxonomy" id="545697"/>
    <lineage>
        <taxon>Bacteria</taxon>
        <taxon>Bacillati</taxon>
        <taxon>Bacillota</taxon>
        <taxon>Clostridia</taxon>
        <taxon>Eubacteriales</taxon>
        <taxon>Clostridiaceae</taxon>
        <taxon>Clostridium</taxon>
    </lineage>
</organism>
<dbReference type="EMBL" id="AMEZ01000133">
    <property type="protein sequence ID" value="EKY22288.1"/>
    <property type="molecule type" value="Genomic_DNA"/>
</dbReference>
<keyword evidence="5" id="KW-1185">Reference proteome</keyword>
<keyword evidence="2" id="KW-1133">Transmembrane helix</keyword>
<feature type="coiled-coil region" evidence="1">
    <location>
        <begin position="304"/>
        <end position="331"/>
    </location>
</feature>
<evidence type="ECO:0000313" key="5">
    <source>
        <dbReference type="Proteomes" id="UP000010420"/>
    </source>
</evidence>
<feature type="transmembrane region" description="Helical" evidence="2">
    <location>
        <begin position="429"/>
        <end position="448"/>
    </location>
</feature>
<keyword evidence="1" id="KW-0175">Coiled coil</keyword>
<reference evidence="4 5" key="1">
    <citation type="submission" date="2012-05" db="EMBL/GenBank/DDBJ databases">
        <authorList>
            <person name="Weinstock G."/>
            <person name="Sodergren E."/>
            <person name="Lobos E.A."/>
            <person name="Fulton L."/>
            <person name="Fulton R."/>
            <person name="Courtney L."/>
            <person name="Fronick C."/>
            <person name="O'Laughlin M."/>
            <person name="Godfrey J."/>
            <person name="Wilson R.M."/>
            <person name="Miner T."/>
            <person name="Farmer C."/>
            <person name="Delehaunty K."/>
            <person name="Cordes M."/>
            <person name="Minx P."/>
            <person name="Tomlinson C."/>
            <person name="Chen J."/>
            <person name="Wollam A."/>
            <person name="Pepin K.H."/>
            <person name="Bhonagiri V."/>
            <person name="Zhang X."/>
            <person name="Suruliraj S."/>
            <person name="Warren W."/>
            <person name="Mitreva M."/>
            <person name="Mardis E.R."/>
            <person name="Wilson R.K."/>
        </authorList>
    </citation>
    <scope>NUCLEOTIDE SEQUENCE [LARGE SCALE GENOMIC DNA]</scope>
    <source>
        <strain evidence="4 5">DSM 1785</strain>
    </source>
</reference>
<protein>
    <submittedName>
        <fullName evidence="4">Phage tail component protein</fullName>
    </submittedName>
</protein>
<accession>L1Q2U7</accession>
<dbReference type="PATRIC" id="fig|545697.3.peg.3256"/>
<name>L1Q2U7_9CLOT</name>
<sequence length="900" mass="106015">MIIKKINIIAFGGLKNKVLELNEGINIIYGENEAGKSTIQSFIKVWLYGFSSYRGKDYRNNERLRYSPINGDKISGELYIEHKNKEYIIKRVFGKTKKEDSCIVIDAITGNAANEISSDEPGKSLLGINRATFLNTLFIGQLAVNVKRNKDEEILDKIVNLVSENEEESSIDSSFLKIERYRKSISNNRKSGEYDLLTQKYSSLLKERYEAYELSENNLKNEENIIKLKEARKYLNFKLISLDEYKKYLKKIKLKKEYEEINNYFLRKQELENEEKNIIKSLKFNDKIIDKKIIDNIKEEYFIYLRLLDTKKKQEEEMKMKEDNLRKAKEPFKQYDYINKFDEDIVNRLEKLKIQKDILGEKVNIKKKIDSEISYLENKESEARKIVRNLKKIEEIKPEIESTLKEYKNKLVELKTSIEENKKVKINVLSDKGLICIVIFALIIGLIIKNIVLSLSLYIIAMVTFSLYVYKVYSSNNNNKKINNLKKSIDDLEKQLNSYMSIIGVESYEELLKNLTIYNDYLSIQEKINERILENIRQKELLDLDKALINYNENEIEIKKYLEIANAKNIDKLINTINNYKKIEKDFVAMEIEIKNLATSLNNTVNELNLKQKKIAEELSLIGIKNNNINNTGQVILDLEEKIVLKDEIDKKLASVEEAYLALTKDKDIELIKEEMLDIIHNNDNYDYKNEEEVDKAIRDKNKELIDIEKQIKDIENEVNTRFKGKRNIPEIEEEIEETNRKIIRLKKQLEASIIANNILKEAYDELRGGIGEVLNDKVIEGFKELTYEKYNKVMVDDNYEMMVKDENNMLRSEFLSNGANDQLYLALRLAFIEMIFKLKDLAIYLDDTFIQYDDKRLDRALKHLIKLNIKQILIFTCQNREIEILNRENVKYKYNELMK</sequence>
<keyword evidence="2" id="KW-0472">Membrane</keyword>
<evidence type="ECO:0000313" key="4">
    <source>
        <dbReference type="EMBL" id="EKY22288.1"/>
    </source>
</evidence>
<dbReference type="RefSeq" id="WP_005216199.1">
    <property type="nucleotide sequence ID" value="NZ_KB291715.1"/>
</dbReference>
<dbReference type="AlphaFoldDB" id="L1Q2U7"/>
<feature type="coiled-coil region" evidence="1">
    <location>
        <begin position="376"/>
        <end position="424"/>
    </location>
</feature>